<evidence type="ECO:0000313" key="5">
    <source>
        <dbReference type="Proteomes" id="UP001056483"/>
    </source>
</evidence>
<name>A0AAE9IAG9_9ENTR</name>
<sequence>MSYHSKQRLSIGMKLFLASGLVRMLIVLVVLLCSWAAILWSSLLP</sequence>
<keyword evidence="1" id="KW-0472">Membrane</keyword>
<proteinExistence type="predicted"/>
<evidence type="ECO:0000313" key="3">
    <source>
        <dbReference type="EMBL" id="URJ27291.1"/>
    </source>
</evidence>
<dbReference type="Proteomes" id="UP001056323">
    <property type="component" value="Chromosome"/>
</dbReference>
<accession>A0AAE9IAG9</accession>
<organism evidence="3 4">
    <name type="scientific">Candidatus Blochmanniella camponoti</name>
    <dbReference type="NCBI Taxonomy" id="108080"/>
    <lineage>
        <taxon>Bacteria</taxon>
        <taxon>Pseudomonadati</taxon>
        <taxon>Pseudomonadota</taxon>
        <taxon>Gammaproteobacteria</taxon>
        <taxon>Enterobacterales</taxon>
        <taxon>Enterobacteriaceae</taxon>
        <taxon>ant endosymbionts</taxon>
        <taxon>Candidatus Blochmanniella</taxon>
    </lineage>
</organism>
<dbReference type="RefSeq" id="WP_250247088.1">
    <property type="nucleotide sequence ID" value="NZ_CP097749.1"/>
</dbReference>
<dbReference type="AlphaFoldDB" id="A0AAE9IAG9"/>
<evidence type="ECO:0000313" key="2">
    <source>
        <dbReference type="EMBL" id="URJ24486.1"/>
    </source>
</evidence>
<gene>
    <name evidence="3" type="ORF">M9394_01785</name>
    <name evidence="2" type="ORF">M9404_03140</name>
</gene>
<protein>
    <submittedName>
        <fullName evidence="3">Uncharacterized protein</fullName>
    </submittedName>
</protein>
<dbReference type="KEGG" id="bhb:M9394_01785"/>
<evidence type="ECO:0000256" key="1">
    <source>
        <dbReference type="SAM" id="Phobius"/>
    </source>
</evidence>
<keyword evidence="1" id="KW-1133">Transmembrane helix</keyword>
<keyword evidence="5" id="KW-1185">Reference proteome</keyword>
<reference evidence="3" key="1">
    <citation type="submission" date="2022-05" db="EMBL/GenBank/DDBJ databases">
        <title>Impact of host demography and evolutionary history on endosymbiont molecular evolution: a test in carpenter ants (Genus Camponotus) and their Blochmannia endosymbionts.</title>
        <authorList>
            <person name="Manthey J.D."/>
            <person name="Giron J.C."/>
            <person name="Hruska J.P."/>
        </authorList>
    </citation>
    <scope>NUCLEOTIDE SEQUENCE</scope>
    <source>
        <strain evidence="3">C-049</strain>
        <strain evidence="2">C-050</strain>
    </source>
</reference>
<feature type="transmembrane region" description="Helical" evidence="1">
    <location>
        <begin position="21"/>
        <end position="43"/>
    </location>
</feature>
<keyword evidence="1" id="KW-0812">Transmembrane</keyword>
<dbReference type="EMBL" id="CP097750">
    <property type="protein sequence ID" value="URJ24486.1"/>
    <property type="molecule type" value="Genomic_DNA"/>
</dbReference>
<dbReference type="EMBL" id="CP097751">
    <property type="protein sequence ID" value="URJ27291.1"/>
    <property type="molecule type" value="Genomic_DNA"/>
</dbReference>
<dbReference type="Proteomes" id="UP001056483">
    <property type="component" value="Chromosome"/>
</dbReference>
<evidence type="ECO:0000313" key="4">
    <source>
        <dbReference type="Proteomes" id="UP001056323"/>
    </source>
</evidence>